<evidence type="ECO:0000313" key="3">
    <source>
        <dbReference type="Proteomes" id="UP000199337"/>
    </source>
</evidence>
<dbReference type="AlphaFoldDB" id="A0A1I2QKG7"/>
<dbReference type="InterPro" id="IPR006121">
    <property type="entry name" value="HMA_dom"/>
</dbReference>
<dbReference type="Gene3D" id="3.30.70.100">
    <property type="match status" value="1"/>
</dbReference>
<sequence length="84" mass="9642">MSEYNHMGVPVVKSVLFEVKGMNTPEDRINVMNAIHKYSGVLFIDVNMHEEKVKVDYDPNNITIGDMCRYIESENYIVDVLSDS</sequence>
<organism evidence="2 3">
    <name type="scientific">Desulfotruncus arcticus DSM 17038</name>
    <dbReference type="NCBI Taxonomy" id="1121424"/>
    <lineage>
        <taxon>Bacteria</taxon>
        <taxon>Bacillati</taxon>
        <taxon>Bacillota</taxon>
        <taxon>Clostridia</taxon>
        <taxon>Eubacteriales</taxon>
        <taxon>Desulfallaceae</taxon>
        <taxon>Desulfotruncus</taxon>
    </lineage>
</organism>
<feature type="domain" description="HMA" evidence="1">
    <location>
        <begin position="13"/>
        <end position="79"/>
    </location>
</feature>
<evidence type="ECO:0000259" key="1">
    <source>
        <dbReference type="PROSITE" id="PS50846"/>
    </source>
</evidence>
<dbReference type="Proteomes" id="UP000199337">
    <property type="component" value="Unassembled WGS sequence"/>
</dbReference>
<dbReference type="EMBL" id="FOOX01000003">
    <property type="protein sequence ID" value="SFG26196.1"/>
    <property type="molecule type" value="Genomic_DNA"/>
</dbReference>
<protein>
    <submittedName>
        <fullName evidence="2">Copper chaperone CopZ</fullName>
    </submittedName>
</protein>
<evidence type="ECO:0000313" key="2">
    <source>
        <dbReference type="EMBL" id="SFG26196.1"/>
    </source>
</evidence>
<proteinExistence type="predicted"/>
<dbReference type="PROSITE" id="PS50846">
    <property type="entry name" value="HMA_2"/>
    <property type="match status" value="1"/>
</dbReference>
<name>A0A1I2QKG7_9FIRM</name>
<gene>
    <name evidence="2" type="ORF">SAMN05660649_01186</name>
</gene>
<keyword evidence="3" id="KW-1185">Reference proteome</keyword>
<reference evidence="3" key="1">
    <citation type="submission" date="2016-10" db="EMBL/GenBank/DDBJ databases">
        <authorList>
            <person name="Varghese N."/>
            <person name="Submissions S."/>
        </authorList>
    </citation>
    <scope>NUCLEOTIDE SEQUENCE [LARGE SCALE GENOMIC DNA]</scope>
    <source>
        <strain evidence="3">DSM 17038</strain>
    </source>
</reference>
<dbReference type="SUPFAM" id="SSF55008">
    <property type="entry name" value="HMA, heavy metal-associated domain"/>
    <property type="match status" value="1"/>
</dbReference>
<accession>A0A1I2QKG7</accession>
<dbReference type="GO" id="GO:0046872">
    <property type="term" value="F:metal ion binding"/>
    <property type="evidence" value="ECO:0007669"/>
    <property type="project" value="InterPro"/>
</dbReference>
<dbReference type="InterPro" id="IPR036163">
    <property type="entry name" value="HMA_dom_sf"/>
</dbReference>